<gene>
    <name evidence="1" type="ORF">H8R25_06565</name>
</gene>
<evidence type="ECO:0000313" key="2">
    <source>
        <dbReference type="Proteomes" id="UP000641454"/>
    </source>
</evidence>
<protein>
    <recommendedName>
        <fullName evidence="3">NERD domain-containing protein</fullName>
    </recommendedName>
</protein>
<dbReference type="RefSeq" id="WP_187017767.1">
    <property type="nucleotide sequence ID" value="NZ_JACRUK010000011.1"/>
</dbReference>
<comment type="caution">
    <text evidence="1">The sequence shown here is derived from an EMBL/GenBank/DDBJ whole genome shotgun (WGS) entry which is preliminary data.</text>
</comment>
<organism evidence="1 2">
    <name type="scientific">Flavobacterium muglaense</name>
    <dbReference type="NCBI Taxonomy" id="2764716"/>
    <lineage>
        <taxon>Bacteria</taxon>
        <taxon>Pseudomonadati</taxon>
        <taxon>Bacteroidota</taxon>
        <taxon>Flavobacteriia</taxon>
        <taxon>Flavobacteriales</taxon>
        <taxon>Flavobacteriaceae</taxon>
        <taxon>Flavobacterium</taxon>
    </lineage>
</organism>
<reference evidence="1 2" key="1">
    <citation type="submission" date="2020-08" db="EMBL/GenBank/DDBJ databases">
        <title>Description of novel Flavobacterium F-392 isolate.</title>
        <authorList>
            <person name="Saticioglu I.B."/>
            <person name="Duman M."/>
            <person name="Altun S."/>
        </authorList>
    </citation>
    <scope>NUCLEOTIDE SEQUENCE [LARGE SCALE GENOMIC DNA]</scope>
    <source>
        <strain evidence="1 2">F-392</strain>
    </source>
</reference>
<dbReference type="EMBL" id="JACRUL010000011">
    <property type="protein sequence ID" value="MBC5844097.1"/>
    <property type="molecule type" value="Genomic_DNA"/>
</dbReference>
<sequence>MNKLRKKIIRDLKLYPFSDRFDINYLTGFISKISEEKDFNLLHPFLLLASDFNNLFQESFNQIKSTILSSNLDYDLLTECLISSANRHFIVVSKISGVEGNEHNYEDFFKKKIQSVDTSIGDIDARAALETEIDSLNILFSYLKYFKEELKTSLEDENDTSRVDSIIHMTLTANYYNVIKTSYDDSIFNNGFLEVNKNKLHFKYLNNDELFLGKIGYFRLNRNLSAHHIILKETLEKVNDVRTFFSSFYNNKNEIKRIKKIIIKEGEIFFTLASGHDKQEFCNFIFLEESLRTYYEFVYDVQMPKSEGLSLKDFLILFNMLQSLFNYSLNLVDDDDSVMRIKEFGKFPYKIKTESLKSYLKLKSKYSCKQINYFLNLLTNNIDQRINFWNYPLFKKNGYYLAPLLSVLNPLIFVLSDRWLEDSGFDIEKRGVFFENHIKQKLSNALNEKRYFFKIPKISKFIVSTDVFEEIDLIINLKSICIIAEVKCIKYALNPRDEFNALNRLREGATQVNRKADFIRNNATKFIDKIGDISTKPIIKMVLTNFPSFSGYVLEGVPIVDLYLIEAYIRSGRISNHRLVTNNGKIIENKLEDEEVFYNNEDEFCDNLEGFLFKPDYIEKCRNYYELVANKISVENSFDMYIDSVEFKNI</sequence>
<dbReference type="AlphaFoldDB" id="A0A923MZ47"/>
<name>A0A923MZ47_9FLAO</name>
<evidence type="ECO:0008006" key="3">
    <source>
        <dbReference type="Google" id="ProtNLM"/>
    </source>
</evidence>
<dbReference type="Proteomes" id="UP000641454">
    <property type="component" value="Unassembled WGS sequence"/>
</dbReference>
<accession>A0A923MZ47</accession>
<evidence type="ECO:0000313" key="1">
    <source>
        <dbReference type="EMBL" id="MBC5844097.1"/>
    </source>
</evidence>
<proteinExistence type="predicted"/>
<keyword evidence="2" id="KW-1185">Reference proteome</keyword>